<keyword evidence="3" id="KW-0732">Signal</keyword>
<keyword evidence="2" id="KW-1133">Transmembrane helix</keyword>
<dbReference type="EMBL" id="HBUF01399318">
    <property type="protein sequence ID" value="CAG6736430.1"/>
    <property type="molecule type" value="Transcribed_RNA"/>
</dbReference>
<dbReference type="EMBL" id="HBUF01399320">
    <property type="protein sequence ID" value="CAG6736433.1"/>
    <property type="molecule type" value="Transcribed_RNA"/>
</dbReference>
<dbReference type="InterPro" id="IPR013783">
    <property type="entry name" value="Ig-like_fold"/>
</dbReference>
<organism evidence="5">
    <name type="scientific">Cacopsylla melanoneura</name>
    <dbReference type="NCBI Taxonomy" id="428564"/>
    <lineage>
        <taxon>Eukaryota</taxon>
        <taxon>Metazoa</taxon>
        <taxon>Ecdysozoa</taxon>
        <taxon>Arthropoda</taxon>
        <taxon>Hexapoda</taxon>
        <taxon>Insecta</taxon>
        <taxon>Pterygota</taxon>
        <taxon>Neoptera</taxon>
        <taxon>Paraneoptera</taxon>
        <taxon>Hemiptera</taxon>
        <taxon>Sternorrhyncha</taxon>
        <taxon>Psylloidea</taxon>
        <taxon>Psyllidae</taxon>
        <taxon>Psyllinae</taxon>
        <taxon>Cacopsylla</taxon>
    </lineage>
</organism>
<accession>A0A8D8YWC7</accession>
<dbReference type="PANTHER" id="PTHR21104:SF2">
    <property type="entry name" value="FIBRONECTIN TYPE-III DOMAIN-CONTAINING PROTEIN"/>
    <property type="match status" value="1"/>
</dbReference>
<reference evidence="5" key="1">
    <citation type="submission" date="2021-05" db="EMBL/GenBank/DDBJ databases">
        <authorList>
            <person name="Alioto T."/>
            <person name="Alioto T."/>
            <person name="Gomez Garrido J."/>
        </authorList>
    </citation>
    <scope>NUCLEOTIDE SEQUENCE</scope>
</reference>
<keyword evidence="2" id="KW-0812">Transmembrane</keyword>
<dbReference type="InterPro" id="IPR036116">
    <property type="entry name" value="FN3_sf"/>
</dbReference>
<dbReference type="Gene3D" id="2.60.40.10">
    <property type="entry name" value="Immunoglobulins"/>
    <property type="match status" value="1"/>
</dbReference>
<feature type="domain" description="Fibronectin type-III" evidence="4">
    <location>
        <begin position="24"/>
        <end position="118"/>
    </location>
</feature>
<dbReference type="PROSITE" id="PS50853">
    <property type="entry name" value="FN3"/>
    <property type="match status" value="1"/>
</dbReference>
<dbReference type="Pfam" id="PF16066">
    <property type="entry name" value="DUF4808"/>
    <property type="match status" value="1"/>
</dbReference>
<dbReference type="Pfam" id="PF00041">
    <property type="entry name" value="fn3"/>
    <property type="match status" value="1"/>
</dbReference>
<feature type="transmembrane region" description="Helical" evidence="2">
    <location>
        <begin position="176"/>
        <end position="194"/>
    </location>
</feature>
<evidence type="ECO:0000256" key="1">
    <source>
        <dbReference type="SAM" id="MobiDB-lite"/>
    </source>
</evidence>
<sequence>MVILAVIFVLQSFGFVGPSPHPSAPQNVTITFLSPSSVRIAWMTAPGLPKVDHYDVNYKPSDANYRVVAVIAGNTESVTLSNLIPDTQYQVTVAAVVTINNSTKKYRTNLVVFRTLYAETTTDYGWGSNRRDSGGGGNNIQAQLPSIRGDRSKQPVIPPFPGTMAPGYVQVRGVEVTIVLIVLCVWVGAIILFFNRWGKIRMLIPYQPDYKDTQLKVPGTGACGGANGCQNPGGTSFCCSQRYLHRCGLTDSIDWHSKSAFMMSSRRKQRINSAIYISPSFEENQGVEGDYYRYGGNIRKTCSADNLPRMFYEAAHRSEEDVHSGGMYGNHRIPPHRLPTVSVSVATSNSDEINTDAHEVLIETSALLCKESS</sequence>
<keyword evidence="2" id="KW-0472">Membrane</keyword>
<dbReference type="InterPro" id="IPR032073">
    <property type="entry name" value="FNDC5_C"/>
</dbReference>
<evidence type="ECO:0000256" key="3">
    <source>
        <dbReference type="SAM" id="SignalP"/>
    </source>
</evidence>
<dbReference type="PANTHER" id="PTHR21104">
    <property type="entry name" value="FIBRONECTIN TYPE III DOMAIN-CONTAINING PROTEIN"/>
    <property type="match status" value="1"/>
</dbReference>
<dbReference type="SUPFAM" id="SSF49265">
    <property type="entry name" value="Fibronectin type III"/>
    <property type="match status" value="1"/>
</dbReference>
<dbReference type="InterPro" id="IPR003961">
    <property type="entry name" value="FN3_dom"/>
</dbReference>
<evidence type="ECO:0000256" key="2">
    <source>
        <dbReference type="SAM" id="Phobius"/>
    </source>
</evidence>
<dbReference type="SMART" id="SM00060">
    <property type="entry name" value="FN3"/>
    <property type="match status" value="1"/>
</dbReference>
<feature type="region of interest" description="Disordered" evidence="1">
    <location>
        <begin position="128"/>
        <end position="150"/>
    </location>
</feature>
<dbReference type="EMBL" id="HBUF01399317">
    <property type="protein sequence ID" value="CAG6736429.1"/>
    <property type="molecule type" value="Transcribed_RNA"/>
</dbReference>
<feature type="signal peptide" evidence="3">
    <location>
        <begin position="1"/>
        <end position="18"/>
    </location>
</feature>
<dbReference type="AlphaFoldDB" id="A0A8D8YWC7"/>
<dbReference type="CDD" id="cd00063">
    <property type="entry name" value="FN3"/>
    <property type="match status" value="1"/>
</dbReference>
<feature type="chain" id="PRO_5035703710" description="Fibronectin type-III domain-containing protein" evidence="3">
    <location>
        <begin position="19"/>
        <end position="373"/>
    </location>
</feature>
<evidence type="ECO:0000259" key="4">
    <source>
        <dbReference type="PROSITE" id="PS50853"/>
    </source>
</evidence>
<protein>
    <recommendedName>
        <fullName evidence="4">Fibronectin type-III domain-containing protein</fullName>
    </recommendedName>
</protein>
<name>A0A8D8YWC7_9HEMI</name>
<proteinExistence type="predicted"/>
<evidence type="ECO:0000313" key="5">
    <source>
        <dbReference type="EMBL" id="CAG6736429.1"/>
    </source>
</evidence>